<dbReference type="GO" id="GO:0016757">
    <property type="term" value="F:glycosyltransferase activity"/>
    <property type="evidence" value="ECO:0007669"/>
    <property type="project" value="UniProtKB-UniRule"/>
</dbReference>
<evidence type="ECO:0000256" key="4">
    <source>
        <dbReference type="ARBA" id="ARBA00022679"/>
    </source>
</evidence>
<evidence type="ECO:0000256" key="6">
    <source>
        <dbReference type="ARBA" id="ARBA00022989"/>
    </source>
</evidence>
<dbReference type="Ensembl" id="ENSMMDT00005010274.1">
    <property type="protein sequence ID" value="ENSMMDP00005009966.1"/>
    <property type="gene ID" value="ENSMMDG00005005441.1"/>
</dbReference>
<dbReference type="AlphaFoldDB" id="A0A667XLP8"/>
<dbReference type="InParanoid" id="A0A667XLP8"/>
<evidence type="ECO:0000256" key="1">
    <source>
        <dbReference type="ARBA" id="ARBA00004167"/>
    </source>
</evidence>
<dbReference type="Proteomes" id="UP000472263">
    <property type="component" value="Chromosome 13"/>
</dbReference>
<keyword evidence="5" id="KW-0812">Transmembrane</keyword>
<dbReference type="GeneID" id="115370702"/>
<name>A0A667XLP8_9TELE</name>
<dbReference type="GeneTree" id="ENSGT00530000064359"/>
<evidence type="ECO:0000256" key="5">
    <source>
        <dbReference type="ARBA" id="ARBA00022692"/>
    </source>
</evidence>
<evidence type="ECO:0000256" key="2">
    <source>
        <dbReference type="ARBA" id="ARBA00007647"/>
    </source>
</evidence>
<dbReference type="PANTHER" id="PTHR21461">
    <property type="entry name" value="GLYCOSYLTRANSFERASE FAMILY 92 PROTEIN"/>
    <property type="match status" value="1"/>
</dbReference>
<dbReference type="OrthoDB" id="2526284at2759"/>
<dbReference type="GO" id="GO:0016020">
    <property type="term" value="C:membrane"/>
    <property type="evidence" value="ECO:0007669"/>
    <property type="project" value="UniProtKB-SubCell"/>
</dbReference>
<evidence type="ECO:0000313" key="9">
    <source>
        <dbReference type="Ensembl" id="ENSMMDP00005009966.1"/>
    </source>
</evidence>
<evidence type="ECO:0000256" key="7">
    <source>
        <dbReference type="ARBA" id="ARBA00023136"/>
    </source>
</evidence>
<reference evidence="9" key="2">
    <citation type="submission" date="2025-08" db="UniProtKB">
        <authorList>
            <consortium name="Ensembl"/>
        </authorList>
    </citation>
    <scope>IDENTIFICATION</scope>
</reference>
<organism evidence="9 10">
    <name type="scientific">Myripristis murdjan</name>
    <name type="common">pinecone soldierfish</name>
    <dbReference type="NCBI Taxonomy" id="586833"/>
    <lineage>
        <taxon>Eukaryota</taxon>
        <taxon>Metazoa</taxon>
        <taxon>Chordata</taxon>
        <taxon>Craniata</taxon>
        <taxon>Vertebrata</taxon>
        <taxon>Euteleostomi</taxon>
        <taxon>Actinopterygii</taxon>
        <taxon>Neopterygii</taxon>
        <taxon>Teleostei</taxon>
        <taxon>Neoteleostei</taxon>
        <taxon>Acanthomorphata</taxon>
        <taxon>Holocentriformes</taxon>
        <taxon>Holocentridae</taxon>
        <taxon>Myripristis</taxon>
    </lineage>
</organism>
<protein>
    <recommendedName>
        <fullName evidence="8">Glycosyltransferase family 92 protein</fullName>
        <ecNumber evidence="8">2.4.1.-</ecNumber>
    </recommendedName>
</protein>
<comment type="subcellular location">
    <subcellularLocation>
        <location evidence="1">Membrane</location>
        <topology evidence="1">Single-pass membrane protein</topology>
    </subcellularLocation>
</comment>
<dbReference type="InterPro" id="IPR008166">
    <property type="entry name" value="Glyco_transf_92"/>
</dbReference>
<keyword evidence="4 8" id="KW-0808">Transferase</keyword>
<dbReference type="EC" id="2.4.1.-" evidence="8"/>
<gene>
    <name evidence="9" type="primary">LOC115370702</name>
</gene>
<comment type="similarity">
    <text evidence="2 8">Belongs to the glycosyltransferase 92 family.</text>
</comment>
<dbReference type="PANTHER" id="PTHR21461:SF52">
    <property type="entry name" value="GLYCOSYLTRANSFERASE FAMILY 92 PROTEIN"/>
    <property type="match status" value="1"/>
</dbReference>
<reference evidence="9" key="3">
    <citation type="submission" date="2025-09" db="UniProtKB">
        <authorList>
            <consortium name="Ensembl"/>
        </authorList>
    </citation>
    <scope>IDENTIFICATION</scope>
</reference>
<evidence type="ECO:0000256" key="3">
    <source>
        <dbReference type="ARBA" id="ARBA00022676"/>
    </source>
</evidence>
<proteinExistence type="inferred from homology"/>
<keyword evidence="10" id="KW-1185">Reference proteome</keyword>
<evidence type="ECO:0000256" key="8">
    <source>
        <dbReference type="RuleBase" id="RU366017"/>
    </source>
</evidence>
<keyword evidence="7" id="KW-0472">Membrane</keyword>
<keyword evidence="6" id="KW-1133">Transmembrane helix</keyword>
<dbReference type="Pfam" id="PF01697">
    <property type="entry name" value="Glyco_transf_92"/>
    <property type="match status" value="1"/>
</dbReference>
<reference evidence="9" key="1">
    <citation type="submission" date="2019-06" db="EMBL/GenBank/DDBJ databases">
        <authorList>
            <consortium name="Wellcome Sanger Institute Data Sharing"/>
        </authorList>
    </citation>
    <scope>NUCLEOTIDE SEQUENCE [LARGE SCALE GENOMIC DNA]</scope>
</reference>
<keyword evidence="3 8" id="KW-0328">Glycosyltransferase</keyword>
<dbReference type="GO" id="GO:0005737">
    <property type="term" value="C:cytoplasm"/>
    <property type="evidence" value="ECO:0007669"/>
    <property type="project" value="TreeGrafter"/>
</dbReference>
<evidence type="ECO:0000313" key="10">
    <source>
        <dbReference type="Proteomes" id="UP000472263"/>
    </source>
</evidence>
<sequence>MVAVIRTHLKACVNMKFHQYRVLGFIEVIPWSMADYLNVSRGFEPQRDPGDLHYYGQIPALNDCVYRYMYRSKYVALHDMDELILPQTVDSWRELLPLLELNYGVDFCYKFENYVFPNTFKLPPPTPQPRHHLPEKCCPSWQSVSGVNILEHLYHEPDNFMRYSNHKIIVNPRVVFAPTVHGVLKSEKGCTWVHKSFARMYHTRPPALRDLTADQLVYDDRLLGYSARLILAVNAVLQKAGLIQEESTQ</sequence>
<accession>A0A667XLP8</accession>
<dbReference type="RefSeq" id="XP_029923701.1">
    <property type="nucleotide sequence ID" value="XM_030067841.1"/>
</dbReference>